<reference evidence="4 5" key="1">
    <citation type="submission" date="2016-10" db="EMBL/GenBank/DDBJ databases">
        <authorList>
            <person name="de Groot N.N."/>
        </authorList>
    </citation>
    <scope>NUCLEOTIDE SEQUENCE [LARGE SCALE GENOMIC DNA]</scope>
    <source>
        <strain evidence="4 5">CGMCC 1.6848</strain>
    </source>
</reference>
<dbReference type="PANTHER" id="PTHR12818:SF0">
    <property type="entry name" value="TRNA (ADENINE(37)-N6)-METHYLTRANSFERASE"/>
    <property type="match status" value="1"/>
</dbReference>
<keyword evidence="4" id="KW-0489">Methyltransferase</keyword>
<dbReference type="NCBIfam" id="TIGR00104">
    <property type="entry name" value="tRNA_TsaA"/>
    <property type="match status" value="1"/>
</dbReference>
<evidence type="ECO:0000256" key="1">
    <source>
        <dbReference type="ARBA" id="ARBA00022691"/>
    </source>
</evidence>
<comment type="similarity">
    <text evidence="2">Belongs to the tRNA methyltransferase O family.</text>
</comment>
<dbReference type="InterPro" id="IPR036414">
    <property type="entry name" value="YaeB_N_sf"/>
</dbReference>
<keyword evidence="5" id="KW-1185">Reference proteome</keyword>
<dbReference type="Pfam" id="PF01980">
    <property type="entry name" value="TrmO_N"/>
    <property type="match status" value="1"/>
</dbReference>
<dbReference type="Gene3D" id="3.30.2310.10">
    <property type="entry name" value="YaeB-like"/>
    <property type="match status" value="1"/>
</dbReference>
<name>A0A1I3E023_9GAMM</name>
<dbReference type="PANTHER" id="PTHR12818">
    <property type="entry name" value="TRNA (ADENINE(37)-N6)-METHYLTRANSFERASE"/>
    <property type="match status" value="1"/>
</dbReference>
<dbReference type="PROSITE" id="PS01318">
    <property type="entry name" value="TSAA_1"/>
    <property type="match status" value="1"/>
</dbReference>
<dbReference type="InterPro" id="IPR023368">
    <property type="entry name" value="UPF0066_cons_site"/>
</dbReference>
<gene>
    <name evidence="4" type="ORF">SAMN04487959_112114</name>
</gene>
<evidence type="ECO:0000313" key="5">
    <source>
        <dbReference type="Proteomes" id="UP000199040"/>
    </source>
</evidence>
<dbReference type="GO" id="GO:0008168">
    <property type="term" value="F:methyltransferase activity"/>
    <property type="evidence" value="ECO:0007669"/>
    <property type="project" value="UniProtKB-KW"/>
</dbReference>
<sequence>MPKASLVPSMHGIMPCMHDIPLSLPDAFSLSAIGRIASDYPDKFGIPRQPGLVPAGRAVLHLLPPYDNPLAVRGLEQVSHLWLTFVFHRSPERWTALVRPPRLGGNTKIGVFATRSTHRPNRLGLSLVALQRIETDNGVRLYLQGHDLVDGTPVLDIKPYLPWAEALPEARAGFAPHPPPRHEVRFTLQAIAMLEERSDADSLRELIRQVLAQDPRPAYRRGAESRIYGVPLRDVDVRFRACDDGTGGIVMEVIELVPLASPRD</sequence>
<dbReference type="InterPro" id="IPR040372">
    <property type="entry name" value="YaeB-like"/>
</dbReference>
<evidence type="ECO:0000259" key="3">
    <source>
        <dbReference type="PROSITE" id="PS51668"/>
    </source>
</evidence>
<feature type="domain" description="TsaA-like" evidence="3">
    <location>
        <begin position="30"/>
        <end position="169"/>
    </location>
</feature>
<evidence type="ECO:0000256" key="2">
    <source>
        <dbReference type="ARBA" id="ARBA00033753"/>
    </source>
</evidence>
<dbReference type="Proteomes" id="UP000199040">
    <property type="component" value="Unassembled WGS sequence"/>
</dbReference>
<protein>
    <submittedName>
        <fullName evidence="4">tRNA-Thr(GGU) m(6)t(6)A37 methyltransferase TsaA</fullName>
    </submittedName>
</protein>
<dbReference type="InterPro" id="IPR041369">
    <property type="entry name" value="TrmO_C"/>
</dbReference>
<dbReference type="Pfam" id="PF18389">
    <property type="entry name" value="TrmO_C"/>
    <property type="match status" value="1"/>
</dbReference>
<dbReference type="InterPro" id="IPR023370">
    <property type="entry name" value="TrmO-like_N"/>
</dbReference>
<dbReference type="Gene3D" id="2.40.30.70">
    <property type="entry name" value="YaeB-like"/>
    <property type="match status" value="1"/>
</dbReference>
<accession>A0A1I3E023</accession>
<dbReference type="CDD" id="cd09281">
    <property type="entry name" value="UPF0066"/>
    <property type="match status" value="1"/>
</dbReference>
<dbReference type="AlphaFoldDB" id="A0A1I3E023"/>
<dbReference type="STRING" id="442341.SAMN04487959_112114"/>
<dbReference type="PROSITE" id="PS51668">
    <property type="entry name" value="TSAA_2"/>
    <property type="match status" value="1"/>
</dbReference>
<keyword evidence="4" id="KW-0808">Transferase</keyword>
<organism evidence="4 5">
    <name type="scientific">Modicisalibacter xianhensis</name>
    <dbReference type="NCBI Taxonomy" id="442341"/>
    <lineage>
        <taxon>Bacteria</taxon>
        <taxon>Pseudomonadati</taxon>
        <taxon>Pseudomonadota</taxon>
        <taxon>Gammaproteobacteria</taxon>
        <taxon>Oceanospirillales</taxon>
        <taxon>Halomonadaceae</taxon>
        <taxon>Modicisalibacter</taxon>
    </lineage>
</organism>
<dbReference type="GO" id="GO:0032259">
    <property type="term" value="P:methylation"/>
    <property type="evidence" value="ECO:0007669"/>
    <property type="project" value="UniProtKB-KW"/>
</dbReference>
<keyword evidence="1" id="KW-0949">S-adenosyl-L-methionine</keyword>
<evidence type="ECO:0000313" key="4">
    <source>
        <dbReference type="EMBL" id="SFH92199.1"/>
    </source>
</evidence>
<dbReference type="InterPro" id="IPR036413">
    <property type="entry name" value="YaeB-like_sf"/>
</dbReference>
<dbReference type="EMBL" id="FOPY01000012">
    <property type="protein sequence ID" value="SFH92199.1"/>
    <property type="molecule type" value="Genomic_DNA"/>
</dbReference>
<proteinExistence type="inferred from homology"/>
<dbReference type="SUPFAM" id="SSF118196">
    <property type="entry name" value="YaeB-like"/>
    <property type="match status" value="1"/>
</dbReference>